<proteinExistence type="predicted"/>
<dbReference type="AlphaFoldDB" id="A0A9E4NK77"/>
<dbReference type="EMBL" id="JAEPCR010000052">
    <property type="protein sequence ID" value="MCG7978936.1"/>
    <property type="molecule type" value="Genomic_DNA"/>
</dbReference>
<evidence type="ECO:0000313" key="1">
    <source>
        <dbReference type="EMBL" id="MCG7978936.1"/>
    </source>
</evidence>
<reference evidence="1" key="1">
    <citation type="journal article" date="2021" name="Proc. Natl. Acad. Sci. U.S.A.">
        <title>Global biogeography of chemosynthetic symbionts reveals both localized and globally distributed symbiont groups. .</title>
        <authorList>
            <person name="Osvatic J.T."/>
            <person name="Wilkins L.G.E."/>
            <person name="Leibrecht L."/>
            <person name="Leray M."/>
            <person name="Zauner S."/>
            <person name="Polzin J."/>
            <person name="Camacho Y."/>
            <person name="Gros O."/>
            <person name="van Gils J.A."/>
            <person name="Eisen J.A."/>
            <person name="Petersen J.M."/>
            <person name="Yuen B."/>
        </authorList>
    </citation>
    <scope>NUCLEOTIDE SEQUENCE</scope>
    <source>
        <strain evidence="1">MAGclacostrist055</strain>
    </source>
</reference>
<evidence type="ECO:0000313" key="2">
    <source>
        <dbReference type="Proteomes" id="UP000886674"/>
    </source>
</evidence>
<organism evidence="1 2">
    <name type="scientific">Candidatus Thiodiazotropha taylori</name>
    <dbReference type="NCBI Taxonomy" id="2792791"/>
    <lineage>
        <taxon>Bacteria</taxon>
        <taxon>Pseudomonadati</taxon>
        <taxon>Pseudomonadota</taxon>
        <taxon>Gammaproteobacteria</taxon>
        <taxon>Chromatiales</taxon>
        <taxon>Sedimenticolaceae</taxon>
        <taxon>Candidatus Thiodiazotropha</taxon>
    </lineage>
</organism>
<protein>
    <recommendedName>
        <fullName evidence="3">HEPN domain-containing protein</fullName>
    </recommendedName>
</protein>
<gene>
    <name evidence="1" type="ORF">JAY77_12460</name>
</gene>
<name>A0A9E4NK77_9GAMM</name>
<dbReference type="Proteomes" id="UP000886674">
    <property type="component" value="Unassembled WGS sequence"/>
</dbReference>
<evidence type="ECO:0008006" key="3">
    <source>
        <dbReference type="Google" id="ProtNLM"/>
    </source>
</evidence>
<accession>A0A9E4NK77</accession>
<comment type="caution">
    <text evidence="1">The sequence shown here is derived from an EMBL/GenBank/DDBJ whole genome shotgun (WGS) entry which is preliminary data.</text>
</comment>
<sequence length="164" mass="19383">MTGITVKIGTATVNMTGIEFMTYANRYFEAAEYLRGHSSEDWFDPIPYHLLCQSLELHLKSYIWLIDRLPRDKYRSKYGHDIAKLWRHSKDRNISKYCADTPLRNDVINLVNPFYKSRKFGYLDLSMSWQGIPLLRKNKQVLPTIRRLCKQLRNSLKQPILRAS</sequence>